<reference evidence="15 16" key="1">
    <citation type="journal article" date="2024" name="Commun. Biol.">
        <title>Comparative genomic analysis of thermophilic fungi reveals convergent evolutionary adaptations and gene losses.</title>
        <authorList>
            <person name="Steindorff A.S."/>
            <person name="Aguilar-Pontes M.V."/>
            <person name="Robinson A.J."/>
            <person name="Andreopoulos B."/>
            <person name="LaButti K."/>
            <person name="Kuo A."/>
            <person name="Mondo S."/>
            <person name="Riley R."/>
            <person name="Otillar R."/>
            <person name="Haridas S."/>
            <person name="Lipzen A."/>
            <person name="Grimwood J."/>
            <person name="Schmutz J."/>
            <person name="Clum A."/>
            <person name="Reid I.D."/>
            <person name="Moisan M.C."/>
            <person name="Butler G."/>
            <person name="Nguyen T.T.M."/>
            <person name="Dewar K."/>
            <person name="Conant G."/>
            <person name="Drula E."/>
            <person name="Henrissat B."/>
            <person name="Hansel C."/>
            <person name="Singer S."/>
            <person name="Hutchinson M.I."/>
            <person name="de Vries R.P."/>
            <person name="Natvig D.O."/>
            <person name="Powell A.J."/>
            <person name="Tsang A."/>
            <person name="Grigoriev I.V."/>
        </authorList>
    </citation>
    <scope>NUCLEOTIDE SEQUENCE [LARGE SCALE GENOMIC DNA]</scope>
    <source>
        <strain evidence="15 16">ATCC 24622</strain>
    </source>
</reference>
<name>A0ABR3XVG5_9PEZI</name>
<keyword evidence="7" id="KW-0653">Protein transport</keyword>
<evidence type="ECO:0000256" key="7">
    <source>
        <dbReference type="ARBA" id="ARBA00022927"/>
    </source>
</evidence>
<evidence type="ECO:0000256" key="11">
    <source>
        <dbReference type="ARBA" id="ARBA00023136"/>
    </source>
</evidence>
<evidence type="ECO:0000256" key="8">
    <source>
        <dbReference type="ARBA" id="ARBA00022989"/>
    </source>
</evidence>
<evidence type="ECO:0000256" key="6">
    <source>
        <dbReference type="ARBA" id="ARBA00022816"/>
    </source>
</evidence>
<evidence type="ECO:0000256" key="10">
    <source>
        <dbReference type="ARBA" id="ARBA00023132"/>
    </source>
</evidence>
<feature type="transmembrane region" description="Helical" evidence="14">
    <location>
        <begin position="206"/>
        <end position="228"/>
    </location>
</feature>
<accession>A0ABR3XVG5</accession>
<evidence type="ECO:0000256" key="4">
    <source>
        <dbReference type="ARBA" id="ARBA00022448"/>
    </source>
</evidence>
<dbReference type="Proteomes" id="UP001586593">
    <property type="component" value="Unassembled WGS sequence"/>
</dbReference>
<keyword evidence="11 14" id="KW-0472">Membrane</keyword>
<keyword evidence="6" id="KW-0509">mRNA transport</keyword>
<comment type="similarity">
    <text evidence="3">Belongs to the NDC1 family.</text>
</comment>
<feature type="compositionally biased region" description="Polar residues" evidence="13">
    <location>
        <begin position="379"/>
        <end position="388"/>
    </location>
</feature>
<feature type="transmembrane region" description="Helical" evidence="14">
    <location>
        <begin position="29"/>
        <end position="51"/>
    </location>
</feature>
<dbReference type="EMBL" id="JAZHXJ010000036">
    <property type="protein sequence ID" value="KAL1879998.1"/>
    <property type="molecule type" value="Genomic_DNA"/>
</dbReference>
<keyword evidence="4" id="KW-0813">Transport</keyword>
<comment type="subcellular location">
    <subcellularLocation>
        <location evidence="1">Nucleus membrane</location>
        <topology evidence="1">Multi-pass membrane protein</topology>
    </subcellularLocation>
    <subcellularLocation>
        <location evidence="2">Nucleus</location>
        <location evidence="2">Nuclear pore complex</location>
    </subcellularLocation>
</comment>
<keyword evidence="8 14" id="KW-1133">Transmembrane helix</keyword>
<keyword evidence="12" id="KW-0539">Nucleus</keyword>
<evidence type="ECO:0000256" key="9">
    <source>
        <dbReference type="ARBA" id="ARBA00023010"/>
    </source>
</evidence>
<evidence type="ECO:0000313" key="16">
    <source>
        <dbReference type="Proteomes" id="UP001586593"/>
    </source>
</evidence>
<evidence type="ECO:0000256" key="5">
    <source>
        <dbReference type="ARBA" id="ARBA00022692"/>
    </source>
</evidence>
<sequence length="630" mass="70739">MAPAVVRKAPYKDFLQPALHRRFSTTASILLVTAYFQALLLGSWDSLFWSWFPIGPAGIRTFFLSLCGLSIIVLRIAQYHVGLRTSNSPFETFAQNALKLQTLEAVLTYVFSGWLFSLVYIWSSASDSSLSWVTYYSGDRARLNEKPLFFTCHFVIFGVVEACLHIFRDNDRLSLGVADPRDDGKAQDGKFTQSQLKRFLDEVPSMLIAAATQSLALLFLSIVVYPLFLRGFVWRTALIFFRPFYNLPKTNILPASVPFSVRVLYQSVLAGTLLSFVWQAGNRAFSIFLVREPLKNGKPLTSESKDPNGSLLNGLKSKKLSIKCFAMWELAFIARDYENRRKAIYEDIDRKDGPMWSQVYVICLDVIKSVEARIDNYGKTPSHNTGTASVPIESHRRPSQALKQDPILQSTPQKKTFRNKVEDAVSQIATSPGQPPQLSPIAKKAMTSAKDKLLQLQREATGSDDPQSLFKTLALKFLSSSAGWPFRQEYNRRLTAAVLGTPYGEPSLYINAISALSQLTVHSLKEDKYGNVQRDVATILRTMTSVTRKLESFKSQFPTHWTDVTPRQDAPEVDAILAALRNGLANLVDAFGPYARDLRLSLTDIRLAKEAAGISNKDEPDKRSEMRQVR</sequence>
<dbReference type="InterPro" id="IPR019049">
    <property type="entry name" value="Nucleoporin_prot_Ndc1/Nup"/>
</dbReference>
<comment type="caution">
    <text evidence="15">The sequence shown here is derived from an EMBL/GenBank/DDBJ whole genome shotgun (WGS) entry which is preliminary data.</text>
</comment>
<evidence type="ECO:0000313" key="15">
    <source>
        <dbReference type="EMBL" id="KAL1879998.1"/>
    </source>
</evidence>
<protein>
    <recommendedName>
        <fullName evidence="17">Nucleoporin NDC1</fullName>
    </recommendedName>
</protein>
<feature type="transmembrane region" description="Helical" evidence="14">
    <location>
        <begin position="57"/>
        <end position="77"/>
    </location>
</feature>
<keyword evidence="16" id="KW-1185">Reference proteome</keyword>
<evidence type="ECO:0008006" key="17">
    <source>
        <dbReference type="Google" id="ProtNLM"/>
    </source>
</evidence>
<gene>
    <name evidence="15" type="ORF">VTK73DRAFT_6388</name>
</gene>
<dbReference type="PANTHER" id="PTHR13269:SF6">
    <property type="entry name" value="NUCLEOPORIN NDC1"/>
    <property type="match status" value="1"/>
</dbReference>
<feature type="transmembrane region" description="Helical" evidence="14">
    <location>
        <begin position="98"/>
        <end position="122"/>
    </location>
</feature>
<proteinExistence type="inferred from homology"/>
<keyword evidence="5 14" id="KW-0812">Transmembrane</keyword>
<dbReference type="Pfam" id="PF09531">
    <property type="entry name" value="Ndc1_Nup"/>
    <property type="match status" value="1"/>
</dbReference>
<dbReference type="PANTHER" id="PTHR13269">
    <property type="entry name" value="NUCLEOPORIN NDC1"/>
    <property type="match status" value="1"/>
</dbReference>
<feature type="transmembrane region" description="Helical" evidence="14">
    <location>
        <begin position="148"/>
        <end position="167"/>
    </location>
</feature>
<evidence type="ECO:0000256" key="2">
    <source>
        <dbReference type="ARBA" id="ARBA00004567"/>
    </source>
</evidence>
<evidence type="ECO:0000256" key="1">
    <source>
        <dbReference type="ARBA" id="ARBA00004232"/>
    </source>
</evidence>
<evidence type="ECO:0000256" key="14">
    <source>
        <dbReference type="SAM" id="Phobius"/>
    </source>
</evidence>
<organism evidence="15 16">
    <name type="scientific">Phialemonium thermophilum</name>
    <dbReference type="NCBI Taxonomy" id="223376"/>
    <lineage>
        <taxon>Eukaryota</taxon>
        <taxon>Fungi</taxon>
        <taxon>Dikarya</taxon>
        <taxon>Ascomycota</taxon>
        <taxon>Pezizomycotina</taxon>
        <taxon>Sordariomycetes</taxon>
        <taxon>Sordariomycetidae</taxon>
        <taxon>Cephalothecales</taxon>
        <taxon>Cephalothecaceae</taxon>
        <taxon>Phialemonium</taxon>
    </lineage>
</organism>
<keyword evidence="10" id="KW-0906">Nuclear pore complex</keyword>
<feature type="region of interest" description="Disordered" evidence="13">
    <location>
        <begin position="378"/>
        <end position="415"/>
    </location>
</feature>
<evidence type="ECO:0000256" key="13">
    <source>
        <dbReference type="SAM" id="MobiDB-lite"/>
    </source>
</evidence>
<keyword evidence="9" id="KW-0811">Translocation</keyword>
<evidence type="ECO:0000256" key="3">
    <source>
        <dbReference type="ARBA" id="ARBA00005760"/>
    </source>
</evidence>
<evidence type="ECO:0000256" key="12">
    <source>
        <dbReference type="ARBA" id="ARBA00023242"/>
    </source>
</evidence>